<accession>A0A0S7XPZ6</accession>
<name>A0A0S7XPZ6_9BACT</name>
<organism evidence="1 2">
    <name type="scientific">candidate division KD3-62 bacterium DG_56</name>
    <dbReference type="NCBI Taxonomy" id="1704032"/>
    <lineage>
        <taxon>Bacteria</taxon>
        <taxon>candidate division KD3-62</taxon>
    </lineage>
</organism>
<evidence type="ECO:0000313" key="2">
    <source>
        <dbReference type="Proteomes" id="UP000052020"/>
    </source>
</evidence>
<dbReference type="EMBL" id="LIZY01000024">
    <property type="protein sequence ID" value="KPJ64490.1"/>
    <property type="molecule type" value="Genomic_DNA"/>
</dbReference>
<feature type="non-terminal residue" evidence="1">
    <location>
        <position position="138"/>
    </location>
</feature>
<reference evidence="1 2" key="1">
    <citation type="journal article" date="2015" name="Microbiome">
        <title>Genomic resolution of linkages in carbon, nitrogen, and sulfur cycling among widespread estuary sediment bacteria.</title>
        <authorList>
            <person name="Baker B.J."/>
            <person name="Lazar C.S."/>
            <person name="Teske A.P."/>
            <person name="Dick G.J."/>
        </authorList>
    </citation>
    <scope>NUCLEOTIDE SEQUENCE [LARGE SCALE GENOMIC DNA]</scope>
    <source>
        <strain evidence="1">DG_56</strain>
    </source>
</reference>
<dbReference type="Proteomes" id="UP000052020">
    <property type="component" value="Unassembled WGS sequence"/>
</dbReference>
<dbReference type="AlphaFoldDB" id="A0A0S7XPZ6"/>
<gene>
    <name evidence="1" type="ORF">AMK68_01595</name>
</gene>
<sequence>MRAPDPERRVIILALDRVSLSMLREAETLALDRLMRDGPLAFGLMSTRSAGDLSRPYLSMWATMGAGCPAVLGDRKPSVERTNGGLQLAGVSFVQAANRRHHTLAKPGALGEALHTAGLTTAAICVGSDDSPWLAPLV</sequence>
<evidence type="ECO:0000313" key="1">
    <source>
        <dbReference type="EMBL" id="KPJ64490.1"/>
    </source>
</evidence>
<comment type="caution">
    <text evidence="1">The sequence shown here is derived from an EMBL/GenBank/DDBJ whole genome shotgun (WGS) entry which is preliminary data.</text>
</comment>
<protein>
    <submittedName>
        <fullName evidence="1">Uncharacterized protein</fullName>
    </submittedName>
</protein>
<proteinExistence type="predicted"/>